<accession>A0A1S9N8Y8</accession>
<feature type="signal peptide" evidence="4">
    <location>
        <begin position="1"/>
        <end position="29"/>
    </location>
</feature>
<dbReference type="Gene3D" id="2.10.270.10">
    <property type="entry name" value="Cholin Binding"/>
    <property type="match status" value="4"/>
</dbReference>
<evidence type="ECO:0000313" key="5">
    <source>
        <dbReference type="EMBL" id="OOP73871.1"/>
    </source>
</evidence>
<evidence type="ECO:0008006" key="7">
    <source>
        <dbReference type="Google" id="ProtNLM"/>
    </source>
</evidence>
<feature type="region of interest" description="Disordered" evidence="3">
    <location>
        <begin position="273"/>
        <end position="300"/>
    </location>
</feature>
<name>A0A1S9N8Y8_CLOBE</name>
<dbReference type="Proteomes" id="UP000190959">
    <property type="component" value="Unassembled WGS sequence"/>
</dbReference>
<feature type="compositionally biased region" description="Low complexity" evidence="3">
    <location>
        <begin position="291"/>
        <end position="300"/>
    </location>
</feature>
<organism evidence="5 6">
    <name type="scientific">Clostridium beijerinckii</name>
    <name type="common">Clostridium MP</name>
    <dbReference type="NCBI Taxonomy" id="1520"/>
    <lineage>
        <taxon>Bacteria</taxon>
        <taxon>Bacillati</taxon>
        <taxon>Bacillota</taxon>
        <taxon>Clostridia</taxon>
        <taxon>Eubacteriales</taxon>
        <taxon>Clostridiaceae</taxon>
        <taxon>Clostridium</taxon>
    </lineage>
</organism>
<protein>
    <recommendedName>
        <fullName evidence="7">Autolysin</fullName>
    </recommendedName>
</protein>
<dbReference type="Pfam" id="PF19127">
    <property type="entry name" value="Choline_bind_3"/>
    <property type="match status" value="2"/>
</dbReference>
<evidence type="ECO:0000313" key="6">
    <source>
        <dbReference type="Proteomes" id="UP000190959"/>
    </source>
</evidence>
<feature type="compositionally biased region" description="Low complexity" evidence="3">
    <location>
        <begin position="273"/>
        <end position="284"/>
    </location>
</feature>
<gene>
    <name evidence="5" type="ORF">CBEIBR21_05070</name>
</gene>
<dbReference type="InterPro" id="IPR018337">
    <property type="entry name" value="Cell_wall/Cho-bd_repeat"/>
</dbReference>
<comment type="caution">
    <text evidence="5">The sequence shown here is derived from an EMBL/GenBank/DDBJ whole genome shotgun (WGS) entry which is preliminary data.</text>
</comment>
<evidence type="ECO:0000256" key="2">
    <source>
        <dbReference type="PROSITE-ProRule" id="PRU00591"/>
    </source>
</evidence>
<reference evidence="5 6" key="1">
    <citation type="submission" date="2017-02" db="EMBL/GenBank/DDBJ databases">
        <title>Genome sequence of Clostridium beijerinckii Br21.</title>
        <authorList>
            <person name="Fonseca B.C."/>
            <person name="Guazzaroni M.E."/>
            <person name="Riano-Pachon D.M."/>
            <person name="Reginatto V."/>
        </authorList>
    </citation>
    <scope>NUCLEOTIDE SEQUENCE [LARGE SCALE GENOMIC DNA]</scope>
    <source>
        <strain evidence="5 6">Br21</strain>
    </source>
</reference>
<dbReference type="AlphaFoldDB" id="A0A1S9N8Y8"/>
<dbReference type="SUPFAM" id="SSF69360">
    <property type="entry name" value="Cell wall binding repeat"/>
    <property type="match status" value="1"/>
</dbReference>
<proteinExistence type="predicted"/>
<evidence type="ECO:0000256" key="3">
    <source>
        <dbReference type="SAM" id="MobiDB-lite"/>
    </source>
</evidence>
<sequence>MKSLKLKKLVAVALAAMTIATVSPVGVSAAWEQDSTGWWNTEGDSYSIGWRYIDNSWYYFDSTGYMKAGWIQDRGTWYYLNPVSDGTKGAMKAGWIQDKGTWYYLNPVSDGTKGAMKTGWIQDRGTWYYLNPVSDGTKGAMKAGWIQDKGTWYYLNPVSDGTKGAMKTGWIQDRGTWYYLNPVSDGTRGAMKTGWIKDGDKWYFAASSGAMQTGVIEVNGKIYYFAESGAMQTGNVTINGVTYTFAATGEAIGDKKPVPTLAFSGNGVATTVDTTNTLDTTTSSSDRHSSGGHSSSGTTYTDITSSISQIYSDNFASMVQNNPTLARNIKVTTGSAIEVKLLNTNLSSLQTVFNTVQGEDEALIKARLDKAVNKMNSYSTMVKVGGVSFKDYLALAEAKYKTSGGNSNYFNADGTFNTTEIARRIKNNTLTYDVFKNDLKQRVIAMCDETKQAPQISISYGIFSKTVTRIYKDGTGTIYDTGLSIDTNINNLINLGNDITGTYTVYCGNEYFKVVVTK</sequence>
<feature type="chain" id="PRO_5013046272" description="Autolysin" evidence="4">
    <location>
        <begin position="30"/>
        <end position="518"/>
    </location>
</feature>
<evidence type="ECO:0000256" key="1">
    <source>
        <dbReference type="ARBA" id="ARBA00022737"/>
    </source>
</evidence>
<dbReference type="EMBL" id="MWMH01000002">
    <property type="protein sequence ID" value="OOP73871.1"/>
    <property type="molecule type" value="Genomic_DNA"/>
</dbReference>
<dbReference type="RefSeq" id="WP_078114828.1">
    <property type="nucleotide sequence ID" value="NZ_MWMH01000002.1"/>
</dbReference>
<dbReference type="PROSITE" id="PS51170">
    <property type="entry name" value="CW"/>
    <property type="match status" value="2"/>
</dbReference>
<keyword evidence="4" id="KW-0732">Signal</keyword>
<feature type="repeat" description="Cell wall-binding" evidence="2">
    <location>
        <begin position="47"/>
        <end position="66"/>
    </location>
</feature>
<feature type="repeat" description="Cell wall-binding" evidence="2">
    <location>
        <begin position="192"/>
        <end position="211"/>
    </location>
</feature>
<keyword evidence="1" id="KW-0677">Repeat</keyword>
<dbReference type="Pfam" id="PF01473">
    <property type="entry name" value="Choline_bind_1"/>
    <property type="match status" value="5"/>
</dbReference>
<evidence type="ECO:0000256" key="4">
    <source>
        <dbReference type="SAM" id="SignalP"/>
    </source>
</evidence>